<evidence type="ECO:0000256" key="1">
    <source>
        <dbReference type="SAM" id="MobiDB-lite"/>
    </source>
</evidence>
<evidence type="ECO:0000313" key="2">
    <source>
        <dbReference type="EMBL" id="CAK9100287.1"/>
    </source>
</evidence>
<comment type="caution">
    <text evidence="2">The sequence shown here is derived from an EMBL/GenBank/DDBJ whole genome shotgun (WGS) entry which is preliminary data.</text>
</comment>
<accession>A0ABP0RI67</accession>
<feature type="compositionally biased region" description="Polar residues" evidence="1">
    <location>
        <begin position="26"/>
        <end position="35"/>
    </location>
</feature>
<name>A0ABP0RI67_9DINO</name>
<proteinExistence type="predicted"/>
<feature type="compositionally biased region" description="Basic and acidic residues" evidence="1">
    <location>
        <begin position="1"/>
        <end position="11"/>
    </location>
</feature>
<feature type="region of interest" description="Disordered" evidence="1">
    <location>
        <begin position="160"/>
        <end position="190"/>
    </location>
</feature>
<feature type="region of interest" description="Disordered" evidence="1">
    <location>
        <begin position="1"/>
        <end position="98"/>
    </location>
</feature>
<feature type="non-terminal residue" evidence="2">
    <location>
        <position position="242"/>
    </location>
</feature>
<sequence length="242" mass="26056">MGQKFKEHLNLDDTDTACVQAGDTDAQPTQPTQPESENHAKVDDENETKHGTTSMVLAPEPPQREIDGGAGAQPPEARQHETDGDNDDKPELDDAEMNAIEFAVAEETASVEAEAQPAPAKEEVTDTAAENMNTAADPTAGGREVSQVNSNMNVEVDMDTSPTMKPELQEDECGGADGDDGHVGEPTDDMTEDEHSLIVQFFNDKALDLKGKQLIMIGQVTSYKLHVELKTNLDVVLKTLDG</sequence>
<dbReference type="Proteomes" id="UP001642464">
    <property type="component" value="Unassembled WGS sequence"/>
</dbReference>
<feature type="compositionally biased region" description="Basic and acidic residues" evidence="1">
    <location>
        <begin position="77"/>
        <end position="89"/>
    </location>
</feature>
<reference evidence="2 3" key="1">
    <citation type="submission" date="2024-02" db="EMBL/GenBank/DDBJ databases">
        <authorList>
            <person name="Chen Y."/>
            <person name="Shah S."/>
            <person name="Dougan E. K."/>
            <person name="Thang M."/>
            <person name="Chan C."/>
        </authorList>
    </citation>
    <scope>NUCLEOTIDE SEQUENCE [LARGE SCALE GENOMIC DNA]</scope>
</reference>
<organism evidence="2 3">
    <name type="scientific">Durusdinium trenchii</name>
    <dbReference type="NCBI Taxonomy" id="1381693"/>
    <lineage>
        <taxon>Eukaryota</taxon>
        <taxon>Sar</taxon>
        <taxon>Alveolata</taxon>
        <taxon>Dinophyceae</taxon>
        <taxon>Suessiales</taxon>
        <taxon>Symbiodiniaceae</taxon>
        <taxon>Durusdinium</taxon>
    </lineage>
</organism>
<keyword evidence="3" id="KW-1185">Reference proteome</keyword>
<evidence type="ECO:0000313" key="3">
    <source>
        <dbReference type="Proteomes" id="UP001642464"/>
    </source>
</evidence>
<feature type="compositionally biased region" description="Acidic residues" evidence="1">
    <location>
        <begin position="169"/>
        <end position="178"/>
    </location>
</feature>
<gene>
    <name evidence="2" type="ORF">SCF082_LOCUS46941</name>
</gene>
<dbReference type="EMBL" id="CAXAMM010041601">
    <property type="protein sequence ID" value="CAK9100287.1"/>
    <property type="molecule type" value="Genomic_DNA"/>
</dbReference>
<feature type="compositionally biased region" description="Basic and acidic residues" evidence="1">
    <location>
        <begin position="36"/>
        <end position="50"/>
    </location>
</feature>
<protein>
    <submittedName>
        <fullName evidence="2">Uncharacterized protein</fullName>
    </submittedName>
</protein>